<evidence type="ECO:0000256" key="2">
    <source>
        <dbReference type="ARBA" id="ARBA00022490"/>
    </source>
</evidence>
<dbReference type="GO" id="GO:0005829">
    <property type="term" value="C:cytosol"/>
    <property type="evidence" value="ECO:0007669"/>
    <property type="project" value="UniProtKB-SubCell"/>
</dbReference>
<dbReference type="PANTHER" id="PTHR46985:SF2">
    <property type="entry name" value="APOPTOSIS-ASSOCIATED SPECK-LIKE PROTEIN CONTAINING A CARD"/>
    <property type="match status" value="1"/>
</dbReference>
<proteinExistence type="predicted"/>
<dbReference type="PANTHER" id="PTHR46985">
    <property type="entry name" value="NACHT, LRR AND PYD DOMAINS-CONTAINING PROTEIN 1"/>
    <property type="match status" value="1"/>
</dbReference>
<evidence type="ECO:0000259" key="5">
    <source>
        <dbReference type="PROSITE" id="PS51830"/>
    </source>
</evidence>
<comment type="subcellular location">
    <subcellularLocation>
        <location evidence="1">Cytoplasm</location>
        <location evidence="1">Cytosol</location>
    </subcellularLocation>
</comment>
<feature type="domain" description="FIIND" evidence="5">
    <location>
        <begin position="36"/>
        <end position="262"/>
    </location>
</feature>
<keyword evidence="2" id="KW-0963">Cytoplasm</keyword>
<name>A0A060XPV3_ONCMY</name>
<evidence type="ECO:0000256" key="1">
    <source>
        <dbReference type="ARBA" id="ARBA00004514"/>
    </source>
</evidence>
<keyword evidence="3" id="KW-0399">Innate immunity</keyword>
<evidence type="ECO:0000256" key="4">
    <source>
        <dbReference type="ARBA" id="ARBA00022859"/>
    </source>
</evidence>
<dbReference type="STRING" id="8022.A0A060XPV3"/>
<organism evidence="6 7">
    <name type="scientific">Oncorhynchus mykiss</name>
    <name type="common">Rainbow trout</name>
    <name type="synonym">Salmo gairdneri</name>
    <dbReference type="NCBI Taxonomy" id="8022"/>
    <lineage>
        <taxon>Eukaryota</taxon>
        <taxon>Metazoa</taxon>
        <taxon>Chordata</taxon>
        <taxon>Craniata</taxon>
        <taxon>Vertebrata</taxon>
        <taxon>Euteleostomi</taxon>
        <taxon>Actinopterygii</taxon>
        <taxon>Neopterygii</taxon>
        <taxon>Teleostei</taxon>
        <taxon>Protacanthopterygii</taxon>
        <taxon>Salmoniformes</taxon>
        <taxon>Salmonidae</taxon>
        <taxon>Salmoninae</taxon>
        <taxon>Oncorhynchus</taxon>
    </lineage>
</organism>
<dbReference type="InterPro" id="IPR051249">
    <property type="entry name" value="NLRP_Inflammasome"/>
</dbReference>
<reference evidence="6" key="1">
    <citation type="journal article" date="2014" name="Nat. Commun.">
        <title>The rainbow trout genome provides novel insights into evolution after whole-genome duplication in vertebrates.</title>
        <authorList>
            <person name="Berthelot C."/>
            <person name="Brunet F."/>
            <person name="Chalopin D."/>
            <person name="Juanchich A."/>
            <person name="Bernard M."/>
            <person name="Noel B."/>
            <person name="Bento P."/>
            <person name="Da Silva C."/>
            <person name="Labadie K."/>
            <person name="Alberti A."/>
            <person name="Aury J.M."/>
            <person name="Louis A."/>
            <person name="Dehais P."/>
            <person name="Bardou P."/>
            <person name="Montfort J."/>
            <person name="Klopp C."/>
            <person name="Cabau C."/>
            <person name="Gaspin C."/>
            <person name="Thorgaard G.H."/>
            <person name="Boussaha M."/>
            <person name="Quillet E."/>
            <person name="Guyomard R."/>
            <person name="Galiana D."/>
            <person name="Bobe J."/>
            <person name="Volff J.N."/>
            <person name="Genet C."/>
            <person name="Wincker P."/>
            <person name="Jaillon O."/>
            <person name="Roest Crollius H."/>
            <person name="Guiguen Y."/>
        </authorList>
    </citation>
    <scope>NUCLEOTIDE SEQUENCE [LARGE SCALE GENOMIC DNA]</scope>
</reference>
<accession>A0A060XPV3</accession>
<dbReference type="PROSITE" id="PS51830">
    <property type="entry name" value="FIIND"/>
    <property type="match status" value="1"/>
</dbReference>
<dbReference type="InterPro" id="IPR025307">
    <property type="entry name" value="FIIND_dom"/>
</dbReference>
<reference evidence="6" key="2">
    <citation type="submission" date="2014-03" db="EMBL/GenBank/DDBJ databases">
        <authorList>
            <person name="Genoscope - CEA"/>
        </authorList>
    </citation>
    <scope>NUCLEOTIDE SEQUENCE</scope>
</reference>
<dbReference type="PaxDb" id="8022-A0A060XPV3"/>
<evidence type="ECO:0000313" key="7">
    <source>
        <dbReference type="Proteomes" id="UP000193380"/>
    </source>
</evidence>
<dbReference type="Pfam" id="PF13553">
    <property type="entry name" value="FIIND"/>
    <property type="match status" value="1"/>
</dbReference>
<dbReference type="EMBL" id="FR905389">
    <property type="protein sequence ID" value="CDQ78920.1"/>
    <property type="molecule type" value="Genomic_DNA"/>
</dbReference>
<dbReference type="GO" id="GO:0045087">
    <property type="term" value="P:innate immune response"/>
    <property type="evidence" value="ECO:0007669"/>
    <property type="project" value="UniProtKB-KW"/>
</dbReference>
<keyword evidence="4" id="KW-0391">Immunity</keyword>
<dbReference type="Proteomes" id="UP000193380">
    <property type="component" value="Unassembled WGS sequence"/>
</dbReference>
<gene>
    <name evidence="6" type="ORF">GSONMT00055451001</name>
</gene>
<dbReference type="AlphaFoldDB" id="A0A060XPV3"/>
<evidence type="ECO:0000256" key="3">
    <source>
        <dbReference type="ARBA" id="ARBA00022588"/>
    </source>
</evidence>
<evidence type="ECO:0000313" key="6">
    <source>
        <dbReference type="EMBL" id="CDQ78920.1"/>
    </source>
</evidence>
<sequence>MMVARMASCGAACNLDEGMAVDSLEEQGPILVPCLFLNQSQGNELVTPRRISKGRLQVQLEGEGTYECSVTGLVFEVSERVLIRYSVLSWSKFGMFLRDSWRFAGPIFNVDCVNSPSSILTSIQFPHFLCLADPDSEMTFSVLHMKDSCPVIEPSVDHSGSHVKWRVSSLSPVGPIVQSSKPVEHHGVVLVYKELALNNSYSFRIYLATNNSSDIKVRGTQGVCMRIITVTSYSEREMNMIRGIVMPTGLTSWHSDSHCGLY</sequence>
<protein>
    <recommendedName>
        <fullName evidence="5">FIIND domain-containing protein</fullName>
    </recommendedName>
</protein>